<evidence type="ECO:0000256" key="1">
    <source>
        <dbReference type="SAM" id="MobiDB-lite"/>
    </source>
</evidence>
<reference evidence="2" key="1">
    <citation type="submission" date="2023-03" db="EMBL/GenBank/DDBJ databases">
        <title>Massive genome expansion in bonnet fungi (Mycena s.s.) driven by repeated elements and novel gene families across ecological guilds.</title>
        <authorList>
            <consortium name="Lawrence Berkeley National Laboratory"/>
            <person name="Harder C.B."/>
            <person name="Miyauchi S."/>
            <person name="Viragh M."/>
            <person name="Kuo A."/>
            <person name="Thoen E."/>
            <person name="Andreopoulos B."/>
            <person name="Lu D."/>
            <person name="Skrede I."/>
            <person name="Drula E."/>
            <person name="Henrissat B."/>
            <person name="Morin E."/>
            <person name="Kohler A."/>
            <person name="Barry K."/>
            <person name="LaButti K."/>
            <person name="Morin E."/>
            <person name="Salamov A."/>
            <person name="Lipzen A."/>
            <person name="Mereny Z."/>
            <person name="Hegedus B."/>
            <person name="Baldrian P."/>
            <person name="Stursova M."/>
            <person name="Weitz H."/>
            <person name="Taylor A."/>
            <person name="Grigoriev I.V."/>
            <person name="Nagy L.G."/>
            <person name="Martin F."/>
            <person name="Kauserud H."/>
        </authorList>
    </citation>
    <scope>NUCLEOTIDE SEQUENCE</scope>
    <source>
        <strain evidence="2">CBHHK067</strain>
    </source>
</reference>
<comment type="caution">
    <text evidence="2">The sequence shown here is derived from an EMBL/GenBank/DDBJ whole genome shotgun (WGS) entry which is preliminary data.</text>
</comment>
<gene>
    <name evidence="2" type="ORF">B0H17DRAFT_1134692</name>
</gene>
<accession>A0AAD7DFK6</accession>
<feature type="compositionally biased region" description="Polar residues" evidence="1">
    <location>
        <begin position="81"/>
        <end position="101"/>
    </location>
</feature>
<dbReference type="AlphaFoldDB" id="A0AAD7DFK6"/>
<organism evidence="2 3">
    <name type="scientific">Mycena rosella</name>
    <name type="common">Pink bonnet</name>
    <name type="synonym">Agaricus rosellus</name>
    <dbReference type="NCBI Taxonomy" id="1033263"/>
    <lineage>
        <taxon>Eukaryota</taxon>
        <taxon>Fungi</taxon>
        <taxon>Dikarya</taxon>
        <taxon>Basidiomycota</taxon>
        <taxon>Agaricomycotina</taxon>
        <taxon>Agaricomycetes</taxon>
        <taxon>Agaricomycetidae</taxon>
        <taxon>Agaricales</taxon>
        <taxon>Marasmiineae</taxon>
        <taxon>Mycenaceae</taxon>
        <taxon>Mycena</taxon>
    </lineage>
</organism>
<dbReference type="EMBL" id="JARKIE010000068">
    <property type="protein sequence ID" value="KAJ7689982.1"/>
    <property type="molecule type" value="Genomic_DNA"/>
</dbReference>
<feature type="region of interest" description="Disordered" evidence="1">
    <location>
        <begin position="188"/>
        <end position="211"/>
    </location>
</feature>
<name>A0AAD7DFK6_MYCRO</name>
<keyword evidence="3" id="KW-1185">Reference proteome</keyword>
<feature type="region of interest" description="Disordered" evidence="1">
    <location>
        <begin position="78"/>
        <end position="104"/>
    </location>
</feature>
<dbReference type="Proteomes" id="UP001221757">
    <property type="component" value="Unassembled WGS sequence"/>
</dbReference>
<feature type="compositionally biased region" description="Basic and acidic residues" evidence="1">
    <location>
        <begin position="1"/>
        <end position="12"/>
    </location>
</feature>
<feature type="compositionally biased region" description="Acidic residues" evidence="1">
    <location>
        <begin position="30"/>
        <end position="45"/>
    </location>
</feature>
<proteinExistence type="predicted"/>
<evidence type="ECO:0000313" key="3">
    <source>
        <dbReference type="Proteomes" id="UP001221757"/>
    </source>
</evidence>
<evidence type="ECO:0000313" key="2">
    <source>
        <dbReference type="EMBL" id="KAJ7689982.1"/>
    </source>
</evidence>
<sequence>MDRGSDSEHSDAQSDPGEIQLIQPNGNNSDSEDGNEPEIEIYEEDNIPHPKDYTDLAQWLKLSDAHLAALHTSVAPLQLKETPSQQPSQIKSAGHDTSVSSGHIDVDPQSEWLVEECRLHSKELTLDLANISDVAEPEIDPPAKLSASPSTSRVTVEDVEDDDNDYLTIEPCQLSPEALAEEGLDQLPWDPSEDITPHALDAPTPVEQPLPPNPPVFPPLQSLPPGSATYFIMHKVLHHQIAPSAGKCQLHCHRTCRWTQQSKISRADYKHARALLKAGKTREGYQTTQSIIDQSTQAMDILNEDYPNEKHTLAYDNATIHIARALAALSAIAMMLKPSGNFNKIKGPDNVNSAVPLFL</sequence>
<feature type="region of interest" description="Disordered" evidence="1">
    <location>
        <begin position="1"/>
        <end position="50"/>
    </location>
</feature>
<protein>
    <submittedName>
        <fullName evidence="2">Uncharacterized protein</fullName>
    </submittedName>
</protein>